<feature type="compositionally biased region" description="Basic and acidic residues" evidence="9">
    <location>
        <begin position="122"/>
        <end position="138"/>
    </location>
</feature>
<dbReference type="GO" id="GO:0061630">
    <property type="term" value="F:ubiquitin protein ligase activity"/>
    <property type="evidence" value="ECO:0007669"/>
    <property type="project" value="UniProtKB-EC"/>
</dbReference>
<accession>A0A7N0R836</accession>
<dbReference type="Gramene" id="Kaladp0001s0051.1.v1.1">
    <property type="protein sequence ID" value="Kaladp0001s0051.1.v1.1.CDS.1"/>
    <property type="gene ID" value="Kaladp0001s0051.v1.1"/>
</dbReference>
<sequence>MAEAPPSSNPPPSTPERSPDRIAPPVPALADANQQYWCYSCDKRVLVEPEGVDVVCRECKNGFVESIAFSSVPHGVATRDVADFVDDPSFGSQFLQVLRLIAQASRDGDGGEDEVPPPPPDRSSDDDFLRIELDGWHNDDEDEEEEEYEEDDMDADEGEDEEVEEEDEEDFQDGEQIEDGEESETEHDANELANENNENDGAVGVVEGQETEEDARRRRRDVLRLRIRDIASRANSGRNRILDWAEILMGLEDNSIELRVELPETDGYFGNPEDYVDAAGYEALLQNLAESDQSGRRGAPAATKSAVAELPTVVITDSGCEACAICKDGVNVGDSIKKLPCGHGYHEDCIVPWLGSRNSCPVCRYELTTDDPEYEEEKKKRLGANASGASGSGLI</sequence>
<feature type="compositionally biased region" description="Acidic residues" evidence="9">
    <location>
        <begin position="139"/>
        <end position="185"/>
    </location>
</feature>
<name>A0A7N0R836_KALFE</name>
<dbReference type="OMA" id="DDCIVQW"/>
<protein>
    <recommendedName>
        <fullName evidence="2">RING-type E3 ubiquitin transferase</fullName>
        <ecNumber evidence="2">2.3.2.27</ecNumber>
    </recommendedName>
</protein>
<organism evidence="11 12">
    <name type="scientific">Kalanchoe fedtschenkoi</name>
    <name type="common">Lavender scallops</name>
    <name type="synonym">South American air plant</name>
    <dbReference type="NCBI Taxonomy" id="63787"/>
    <lineage>
        <taxon>Eukaryota</taxon>
        <taxon>Viridiplantae</taxon>
        <taxon>Streptophyta</taxon>
        <taxon>Embryophyta</taxon>
        <taxon>Tracheophyta</taxon>
        <taxon>Spermatophyta</taxon>
        <taxon>Magnoliopsida</taxon>
        <taxon>eudicotyledons</taxon>
        <taxon>Gunneridae</taxon>
        <taxon>Pentapetalae</taxon>
        <taxon>Saxifragales</taxon>
        <taxon>Crassulaceae</taxon>
        <taxon>Kalanchoe</taxon>
    </lineage>
</organism>
<dbReference type="AlphaFoldDB" id="A0A7N0R836"/>
<dbReference type="InterPro" id="IPR013083">
    <property type="entry name" value="Znf_RING/FYVE/PHD"/>
</dbReference>
<evidence type="ECO:0000313" key="11">
    <source>
        <dbReference type="EnsemblPlants" id="Kaladp0001s0051.1.v1.1.CDS.1"/>
    </source>
</evidence>
<dbReference type="PROSITE" id="PS50089">
    <property type="entry name" value="ZF_RING_2"/>
    <property type="match status" value="1"/>
</dbReference>
<keyword evidence="12" id="KW-1185">Reference proteome</keyword>
<keyword evidence="5 8" id="KW-0863">Zinc-finger</keyword>
<evidence type="ECO:0000256" key="2">
    <source>
        <dbReference type="ARBA" id="ARBA00012483"/>
    </source>
</evidence>
<evidence type="ECO:0000256" key="6">
    <source>
        <dbReference type="ARBA" id="ARBA00022786"/>
    </source>
</evidence>
<dbReference type="PANTHER" id="PTHR15710">
    <property type="entry name" value="E3 UBIQUITIN-PROTEIN LIGASE PRAJA"/>
    <property type="match status" value="1"/>
</dbReference>
<evidence type="ECO:0000256" key="4">
    <source>
        <dbReference type="ARBA" id="ARBA00022723"/>
    </source>
</evidence>
<dbReference type="GO" id="GO:0008270">
    <property type="term" value="F:zinc ion binding"/>
    <property type="evidence" value="ECO:0007669"/>
    <property type="project" value="UniProtKB-KW"/>
</dbReference>
<evidence type="ECO:0000256" key="1">
    <source>
        <dbReference type="ARBA" id="ARBA00000900"/>
    </source>
</evidence>
<dbReference type="EC" id="2.3.2.27" evidence="2"/>
<dbReference type="GO" id="GO:0005737">
    <property type="term" value="C:cytoplasm"/>
    <property type="evidence" value="ECO:0007669"/>
    <property type="project" value="TreeGrafter"/>
</dbReference>
<feature type="region of interest" description="Disordered" evidence="9">
    <location>
        <begin position="1"/>
        <end position="26"/>
    </location>
</feature>
<dbReference type="InterPro" id="IPR039525">
    <property type="entry name" value="RNF126-like_zinc-ribbon"/>
</dbReference>
<feature type="region of interest" description="Disordered" evidence="9">
    <location>
        <begin position="105"/>
        <end position="216"/>
    </location>
</feature>
<keyword evidence="3" id="KW-0808">Transferase</keyword>
<evidence type="ECO:0000256" key="5">
    <source>
        <dbReference type="ARBA" id="ARBA00022771"/>
    </source>
</evidence>
<dbReference type="GO" id="GO:0016567">
    <property type="term" value="P:protein ubiquitination"/>
    <property type="evidence" value="ECO:0007669"/>
    <property type="project" value="TreeGrafter"/>
</dbReference>
<evidence type="ECO:0000256" key="7">
    <source>
        <dbReference type="ARBA" id="ARBA00022833"/>
    </source>
</evidence>
<dbReference type="Gene3D" id="3.30.40.10">
    <property type="entry name" value="Zinc/RING finger domain, C3HC4 (zinc finger)"/>
    <property type="match status" value="1"/>
</dbReference>
<dbReference type="Pfam" id="PF13639">
    <property type="entry name" value="zf-RING_2"/>
    <property type="match status" value="1"/>
</dbReference>
<feature type="domain" description="RING-type" evidence="10">
    <location>
        <begin position="323"/>
        <end position="364"/>
    </location>
</feature>
<dbReference type="InterPro" id="IPR001841">
    <property type="entry name" value="Znf_RING"/>
</dbReference>
<dbReference type="FunFam" id="3.30.40.10:FF:000127">
    <property type="entry name" value="E3 ubiquitin-protein ligase RNF181"/>
    <property type="match status" value="1"/>
</dbReference>
<dbReference type="SUPFAM" id="SSF57850">
    <property type="entry name" value="RING/U-box"/>
    <property type="match status" value="1"/>
</dbReference>
<feature type="region of interest" description="Disordered" evidence="9">
    <location>
        <begin position="376"/>
        <end position="395"/>
    </location>
</feature>
<reference evidence="11" key="1">
    <citation type="submission" date="2021-01" db="UniProtKB">
        <authorList>
            <consortium name="EnsemblPlants"/>
        </authorList>
    </citation>
    <scope>IDENTIFICATION</scope>
</reference>
<dbReference type="EnsemblPlants" id="Kaladp0001s0051.1.v1.1">
    <property type="protein sequence ID" value="Kaladp0001s0051.1.v1.1.CDS.1"/>
    <property type="gene ID" value="Kaladp0001s0051.v1.1"/>
</dbReference>
<keyword evidence="4" id="KW-0479">Metal-binding</keyword>
<evidence type="ECO:0000256" key="3">
    <source>
        <dbReference type="ARBA" id="ARBA00022679"/>
    </source>
</evidence>
<dbReference type="Pfam" id="PF14369">
    <property type="entry name" value="Zn_ribbon_19"/>
    <property type="match status" value="1"/>
</dbReference>
<evidence type="ECO:0000313" key="12">
    <source>
        <dbReference type="Proteomes" id="UP000594263"/>
    </source>
</evidence>
<evidence type="ECO:0000256" key="8">
    <source>
        <dbReference type="PROSITE-ProRule" id="PRU00175"/>
    </source>
</evidence>
<dbReference type="SMART" id="SM00184">
    <property type="entry name" value="RING"/>
    <property type="match status" value="1"/>
</dbReference>
<evidence type="ECO:0000256" key="9">
    <source>
        <dbReference type="SAM" id="MobiDB-lite"/>
    </source>
</evidence>
<evidence type="ECO:0000259" key="10">
    <source>
        <dbReference type="PROSITE" id="PS50089"/>
    </source>
</evidence>
<keyword evidence="7" id="KW-0862">Zinc</keyword>
<dbReference type="Proteomes" id="UP000594263">
    <property type="component" value="Unplaced"/>
</dbReference>
<comment type="catalytic activity">
    <reaction evidence="1">
        <text>S-ubiquitinyl-[E2 ubiquitin-conjugating enzyme]-L-cysteine + [acceptor protein]-L-lysine = [E2 ubiquitin-conjugating enzyme]-L-cysteine + N(6)-ubiquitinyl-[acceptor protein]-L-lysine.</text>
        <dbReference type="EC" id="2.3.2.27"/>
    </reaction>
</comment>
<dbReference type="PANTHER" id="PTHR15710:SF217">
    <property type="entry name" value="E3 UBIQUITIN-PROTEIN LIGASE RDUF2"/>
    <property type="match status" value="1"/>
</dbReference>
<keyword evidence="6" id="KW-0833">Ubl conjugation pathway</keyword>
<proteinExistence type="predicted"/>